<sequence>MQHPVSIEFESGPTATALYPQANTDLNTALESLGLKSPRPVLVVVGGASLLSDEARERLLSLFLDVLAPLAESLNACVVDGGTDAGVMQMMGRARQQIGATFPLIGVTSVGLATLPNQAPPAKDACPLEPHHTHFRLIPGSHWGDESPWMAAISSILSGSSGAVTVLINGGQITWVDVAESVAVKQPVVIVAGSGRTADILAAALNGKIADDRAPALVESGLLQAVDLEDSEKLSRVLKQILTQRSPLARKQKGSRS</sequence>
<organism evidence="2 3">
    <name type="scientific">Zarconia navalis LEGE 11467</name>
    <dbReference type="NCBI Taxonomy" id="1828826"/>
    <lineage>
        <taxon>Bacteria</taxon>
        <taxon>Bacillati</taxon>
        <taxon>Cyanobacteriota</taxon>
        <taxon>Cyanophyceae</taxon>
        <taxon>Oscillatoriophycideae</taxon>
        <taxon>Oscillatoriales</taxon>
        <taxon>Oscillatoriales incertae sedis</taxon>
        <taxon>Zarconia</taxon>
        <taxon>Zarconia navalis</taxon>
    </lineage>
</organism>
<feature type="domain" description="LSDAT prokaryote" evidence="1">
    <location>
        <begin position="39"/>
        <end position="232"/>
    </location>
</feature>
<dbReference type="GO" id="GO:0005886">
    <property type="term" value="C:plasma membrane"/>
    <property type="evidence" value="ECO:0007669"/>
    <property type="project" value="TreeGrafter"/>
</dbReference>
<dbReference type="EMBL" id="JADEXN010000216">
    <property type="protein sequence ID" value="MBE9041589.1"/>
    <property type="molecule type" value="Genomic_DNA"/>
</dbReference>
<keyword evidence="3" id="KW-1185">Reference proteome</keyword>
<proteinExistence type="predicted"/>
<dbReference type="PANTHER" id="PTHR13800:SF12">
    <property type="entry name" value="TRANSIENT RECEPTOR POTENTIAL CATION CHANNEL SUBFAMILY M MEMBER-LIKE 2"/>
    <property type="match status" value="1"/>
</dbReference>
<reference evidence="2" key="1">
    <citation type="submission" date="2020-10" db="EMBL/GenBank/DDBJ databases">
        <authorList>
            <person name="Castelo-Branco R."/>
            <person name="Eusebio N."/>
            <person name="Adriana R."/>
            <person name="Vieira A."/>
            <person name="Brugerolle De Fraissinette N."/>
            <person name="Rezende De Castro R."/>
            <person name="Schneider M.P."/>
            <person name="Vasconcelos V."/>
            <person name="Leao P.N."/>
        </authorList>
    </citation>
    <scope>NUCLEOTIDE SEQUENCE</scope>
    <source>
        <strain evidence="2">LEGE 11467</strain>
    </source>
</reference>
<evidence type="ECO:0000313" key="3">
    <source>
        <dbReference type="Proteomes" id="UP000621799"/>
    </source>
</evidence>
<dbReference type="AlphaFoldDB" id="A0A928Z9D7"/>
<dbReference type="RefSeq" id="WP_264321791.1">
    <property type="nucleotide sequence ID" value="NZ_JADEXN010000216.1"/>
</dbReference>
<evidence type="ECO:0000313" key="2">
    <source>
        <dbReference type="EMBL" id="MBE9041589.1"/>
    </source>
</evidence>
<evidence type="ECO:0000259" key="1">
    <source>
        <dbReference type="Pfam" id="PF18171"/>
    </source>
</evidence>
<accession>A0A928Z9D7</accession>
<comment type="caution">
    <text evidence="2">The sequence shown here is derived from an EMBL/GenBank/DDBJ whole genome shotgun (WGS) entry which is preliminary data.</text>
</comment>
<dbReference type="GO" id="GO:0099604">
    <property type="term" value="F:ligand-gated calcium channel activity"/>
    <property type="evidence" value="ECO:0007669"/>
    <property type="project" value="TreeGrafter"/>
</dbReference>
<gene>
    <name evidence="2" type="ORF">IQ235_12440</name>
</gene>
<dbReference type="InterPro" id="IPR041482">
    <property type="entry name" value="LSDAT_prok"/>
</dbReference>
<name>A0A928Z9D7_9CYAN</name>
<dbReference type="Pfam" id="PF18171">
    <property type="entry name" value="LSDAT_prok"/>
    <property type="match status" value="1"/>
</dbReference>
<dbReference type="Proteomes" id="UP000621799">
    <property type="component" value="Unassembled WGS sequence"/>
</dbReference>
<dbReference type="PANTHER" id="PTHR13800">
    <property type="entry name" value="TRANSIENT RECEPTOR POTENTIAL CATION CHANNEL, SUBFAMILY M, MEMBER 6"/>
    <property type="match status" value="1"/>
</dbReference>
<dbReference type="InterPro" id="IPR050927">
    <property type="entry name" value="TRPM"/>
</dbReference>
<protein>
    <recommendedName>
        <fullName evidence="1">LSDAT prokaryote domain-containing protein</fullName>
    </recommendedName>
</protein>